<reference evidence="7" key="1">
    <citation type="submission" date="2016-06" db="UniProtKB">
        <authorList>
            <consortium name="WormBaseParasite"/>
        </authorList>
    </citation>
    <scope>IDENTIFICATION</scope>
</reference>
<comment type="similarity">
    <text evidence="1">Belongs to the pellino family.</text>
</comment>
<dbReference type="Pfam" id="PF04710">
    <property type="entry name" value="Pellino_FHA"/>
    <property type="match status" value="1"/>
</dbReference>
<evidence type="ECO:0000256" key="1">
    <source>
        <dbReference type="ARBA" id="ARBA00005639"/>
    </source>
</evidence>
<feature type="domain" description="Pellino RING" evidence="4">
    <location>
        <begin position="273"/>
        <end position="386"/>
    </location>
</feature>
<dbReference type="OrthoDB" id="8801906at2759"/>
<evidence type="ECO:0000256" key="2">
    <source>
        <dbReference type="ARBA" id="ARBA00022553"/>
    </source>
</evidence>
<gene>
    <name evidence="5" type="ORF">SBAD_LOCUS841</name>
</gene>
<proteinExistence type="inferred from homology"/>
<feature type="domain" description="Pellino FHA" evidence="3">
    <location>
        <begin position="23"/>
        <end position="268"/>
    </location>
</feature>
<dbReference type="Proteomes" id="UP000270296">
    <property type="component" value="Unassembled WGS sequence"/>
</dbReference>
<evidence type="ECO:0000313" key="7">
    <source>
        <dbReference type="WBParaSite" id="SBAD_0000086401-mRNA-1"/>
    </source>
</evidence>
<dbReference type="GO" id="GO:0008592">
    <property type="term" value="P:regulation of Toll signaling pathway"/>
    <property type="evidence" value="ECO:0007669"/>
    <property type="project" value="InterPro"/>
</dbReference>
<evidence type="ECO:0000259" key="4">
    <source>
        <dbReference type="Pfam" id="PF20723"/>
    </source>
</evidence>
<dbReference type="WBParaSite" id="SBAD_0000086401-mRNA-1">
    <property type="protein sequence ID" value="SBAD_0000086401-mRNA-1"/>
    <property type="gene ID" value="SBAD_0000086401"/>
</dbReference>
<dbReference type="InterPro" id="IPR048335">
    <property type="entry name" value="Pellino_RING"/>
</dbReference>
<dbReference type="GO" id="GO:0000209">
    <property type="term" value="P:protein polyubiquitination"/>
    <property type="evidence" value="ECO:0007669"/>
    <property type="project" value="InterPro"/>
</dbReference>
<dbReference type="InterPro" id="IPR048334">
    <property type="entry name" value="Pellino_FHA"/>
</dbReference>
<evidence type="ECO:0000313" key="5">
    <source>
        <dbReference type="EMBL" id="VDO92325.1"/>
    </source>
</evidence>
<dbReference type="EMBL" id="UZAM01006639">
    <property type="protein sequence ID" value="VDO92325.1"/>
    <property type="molecule type" value="Genomic_DNA"/>
</dbReference>
<evidence type="ECO:0000313" key="6">
    <source>
        <dbReference type="Proteomes" id="UP000270296"/>
    </source>
</evidence>
<evidence type="ECO:0000259" key="3">
    <source>
        <dbReference type="Pfam" id="PF04710"/>
    </source>
</evidence>
<dbReference type="PANTHER" id="PTHR12098">
    <property type="entry name" value="E3 UBIQUITIN-PROTEIN LIGASE PELLINO-RELATED"/>
    <property type="match status" value="1"/>
</dbReference>
<dbReference type="GO" id="GO:0061630">
    <property type="term" value="F:ubiquitin protein ligase activity"/>
    <property type="evidence" value="ECO:0007669"/>
    <property type="project" value="InterPro"/>
</dbReference>
<dbReference type="PANTHER" id="PTHR12098:SF2">
    <property type="entry name" value="PROTEIN PELLINO"/>
    <property type="match status" value="1"/>
</dbReference>
<organism evidence="7">
    <name type="scientific">Soboliphyme baturini</name>
    <dbReference type="NCBI Taxonomy" id="241478"/>
    <lineage>
        <taxon>Eukaryota</taxon>
        <taxon>Metazoa</taxon>
        <taxon>Ecdysozoa</taxon>
        <taxon>Nematoda</taxon>
        <taxon>Enoplea</taxon>
        <taxon>Dorylaimia</taxon>
        <taxon>Dioctophymatida</taxon>
        <taxon>Dioctophymatoidea</taxon>
        <taxon>Soboliphymatidae</taxon>
        <taxon>Soboliphyme</taxon>
    </lineage>
</organism>
<sequence length="389" mass="43967">MEAFVKCNNSECLTQPRYNNIDGTDHVNGCRSRFELFRRAHPNGITKSRQYTVKDSKNLPAVRNRSQHSVTYTLSRKETVIVEYAKDEKTDMFQIGRSSEQQIDFMVVDTWLGRSFVNNSFGPQEKLPPSTISRYACRLLIDRSPAYTARVFAAGFDSSRNIFLGERATKWVKKSGETDGLTTNGILILHPQKDSSNDSQFCKWYEVSVDGEIYSLRKPRSSTERGDKVEGEANILQDGTLIDLCGATLLYRTAFGLANSPTLKDLEHCLQLLNDGRPQCPVSFNTLIIPKQKASVTTITETQPYVYISCGHVQGYHTWGHSCNDVPKHVCPSSEIVQLCMGMEPCFHLDSESFEYAFLPCGHMASKRTVSYWSKIPMPHGTDSFYPKF</sequence>
<dbReference type="AlphaFoldDB" id="A0A183IB47"/>
<reference evidence="5 6" key="2">
    <citation type="submission" date="2018-11" db="EMBL/GenBank/DDBJ databases">
        <authorList>
            <consortium name="Pathogen Informatics"/>
        </authorList>
    </citation>
    <scope>NUCLEOTIDE SEQUENCE [LARGE SCALE GENOMIC DNA]</scope>
</reference>
<dbReference type="InterPro" id="IPR006800">
    <property type="entry name" value="Pellino_fam"/>
</dbReference>
<dbReference type="Pfam" id="PF20723">
    <property type="entry name" value="Pellino_RING"/>
    <property type="match status" value="1"/>
</dbReference>
<keyword evidence="2" id="KW-0597">Phosphoprotein</keyword>
<accession>A0A183IB47</accession>
<name>A0A183IB47_9BILA</name>
<keyword evidence="6" id="KW-1185">Reference proteome</keyword>
<protein>
    <submittedName>
        <fullName evidence="7">Protein pellino</fullName>
    </submittedName>
</protein>